<dbReference type="InterPro" id="IPR012674">
    <property type="entry name" value="Calycin"/>
</dbReference>
<name>A0A914RSG2_PAREQ</name>
<organism evidence="2 3">
    <name type="scientific">Parascaris equorum</name>
    <name type="common">Equine roundworm</name>
    <dbReference type="NCBI Taxonomy" id="6256"/>
    <lineage>
        <taxon>Eukaryota</taxon>
        <taxon>Metazoa</taxon>
        <taxon>Ecdysozoa</taxon>
        <taxon>Nematoda</taxon>
        <taxon>Chromadorea</taxon>
        <taxon>Rhabditida</taxon>
        <taxon>Spirurina</taxon>
        <taxon>Ascaridomorpha</taxon>
        <taxon>Ascaridoidea</taxon>
        <taxon>Ascarididae</taxon>
        <taxon>Parascaris</taxon>
    </lineage>
</organism>
<evidence type="ECO:0000259" key="1">
    <source>
        <dbReference type="Pfam" id="PF08768"/>
    </source>
</evidence>
<dbReference type="WBParaSite" id="PEQ_0000777301-mRNA-1">
    <property type="protein sequence ID" value="PEQ_0000777301-mRNA-1"/>
    <property type="gene ID" value="PEQ_0000777301"/>
</dbReference>
<dbReference type="PANTHER" id="PTHR15854">
    <property type="entry name" value="THAP4 PROTEIN"/>
    <property type="match status" value="1"/>
</dbReference>
<dbReference type="Proteomes" id="UP000887564">
    <property type="component" value="Unplaced"/>
</dbReference>
<proteinExistence type="predicted"/>
<evidence type="ECO:0000313" key="2">
    <source>
        <dbReference type="Proteomes" id="UP000887564"/>
    </source>
</evidence>
<dbReference type="InterPro" id="IPR045165">
    <property type="entry name" value="Nitrobindin"/>
</dbReference>
<accession>A0A914RSG2</accession>
<keyword evidence="2" id="KW-1185">Reference proteome</keyword>
<evidence type="ECO:0000313" key="3">
    <source>
        <dbReference type="WBParaSite" id="PEQ_0000777301-mRNA-1"/>
    </source>
</evidence>
<dbReference type="Pfam" id="PF08768">
    <property type="entry name" value="THAP4_heme-bd"/>
    <property type="match status" value="1"/>
</dbReference>
<sequence>MPEVLRPIAFLLGIWRSEAGGKAIFPTIPIFTYGEHVEISLPDNGMRALKALNYTGHYRGQIYKIRAVRCWSNKLQSRLARSRALTRLPKLQMIREWRLLDSRTFEARLFMETLTHRMQMHTSIIYKKIYPL</sequence>
<dbReference type="SUPFAM" id="SSF50814">
    <property type="entry name" value="Lipocalins"/>
    <property type="match status" value="1"/>
</dbReference>
<reference evidence="3" key="1">
    <citation type="submission" date="2022-11" db="UniProtKB">
        <authorList>
            <consortium name="WormBaseParasite"/>
        </authorList>
    </citation>
    <scope>IDENTIFICATION</scope>
</reference>
<dbReference type="Gene3D" id="2.40.128.20">
    <property type="match status" value="2"/>
</dbReference>
<dbReference type="InterPro" id="IPR014878">
    <property type="entry name" value="THAP4-like_heme-bd"/>
</dbReference>
<dbReference type="PANTHER" id="PTHR15854:SF2">
    <property type="entry name" value="MARVEL DOMAIN-CONTAINING PROTEIN-RELATED"/>
    <property type="match status" value="1"/>
</dbReference>
<protein>
    <submittedName>
        <fullName evidence="3">THAP4-like heme-binding beta-barrel domain-containing protein</fullName>
    </submittedName>
</protein>
<feature type="domain" description="THAP4-like heme-binding" evidence="1">
    <location>
        <begin position="5"/>
        <end position="46"/>
    </location>
</feature>
<dbReference type="AlphaFoldDB" id="A0A914RSG2"/>